<comment type="caution">
    <text evidence="3">The sequence shown here is derived from an EMBL/GenBank/DDBJ whole genome shotgun (WGS) entry which is preliminary data.</text>
</comment>
<feature type="compositionally biased region" description="Polar residues" evidence="1">
    <location>
        <begin position="448"/>
        <end position="460"/>
    </location>
</feature>
<dbReference type="AlphaFoldDB" id="A0A9P4NSJ3"/>
<dbReference type="InterPro" id="IPR024079">
    <property type="entry name" value="MetalloPept_cat_dom_sf"/>
</dbReference>
<feature type="compositionally biased region" description="Pro residues" evidence="1">
    <location>
        <begin position="388"/>
        <end position="426"/>
    </location>
</feature>
<evidence type="ECO:0000259" key="2">
    <source>
        <dbReference type="Pfam" id="PF01400"/>
    </source>
</evidence>
<dbReference type="Pfam" id="PF01400">
    <property type="entry name" value="Astacin"/>
    <property type="match status" value="1"/>
</dbReference>
<dbReference type="Gene3D" id="3.40.390.10">
    <property type="entry name" value="Collagenase (Catalytic Domain)"/>
    <property type="match status" value="1"/>
</dbReference>
<dbReference type="OrthoDB" id="291007at2759"/>
<gene>
    <name evidence="3" type="ORF">EJ08DRAFT_697129</name>
</gene>
<evidence type="ECO:0000313" key="4">
    <source>
        <dbReference type="Proteomes" id="UP000800235"/>
    </source>
</evidence>
<dbReference type="GO" id="GO:0004222">
    <property type="term" value="F:metalloendopeptidase activity"/>
    <property type="evidence" value="ECO:0007669"/>
    <property type="project" value="InterPro"/>
</dbReference>
<dbReference type="SUPFAM" id="SSF55486">
    <property type="entry name" value="Metalloproteases ('zincins'), catalytic domain"/>
    <property type="match status" value="1"/>
</dbReference>
<feature type="domain" description="Peptidase M12A" evidence="2">
    <location>
        <begin position="209"/>
        <end position="255"/>
    </location>
</feature>
<name>A0A9P4NSJ3_9PEZI</name>
<keyword evidence="4" id="KW-1185">Reference proteome</keyword>
<dbReference type="InterPro" id="IPR001506">
    <property type="entry name" value="Peptidase_M12A"/>
</dbReference>
<evidence type="ECO:0000313" key="3">
    <source>
        <dbReference type="EMBL" id="KAF2430648.1"/>
    </source>
</evidence>
<evidence type="ECO:0000256" key="1">
    <source>
        <dbReference type="SAM" id="MobiDB-lite"/>
    </source>
</evidence>
<dbReference type="EMBL" id="MU007037">
    <property type="protein sequence ID" value="KAF2430648.1"/>
    <property type="molecule type" value="Genomic_DNA"/>
</dbReference>
<sequence length="502" mass="56284">MQSLAWSPHDLVLQSRKGIRVYHNYTPFIDEAGHHQQRYTFSRSLSVKPRSIISKRGFSVNTFQIPFAWVLDYCINRKARADEFGQKRYFSWRWKAAVEGCPAIIDICYEDELAMNKMVNKEGKNILEEAVNAWKEGLGDRSGVYFRLLPKARGICSNEQPRDAVRVRYDPFRSDGAPAVAYVGFQPALLTHTLELTNNLFDSWALLFLIHEFGHMLGLEHEHQRYDTAKHIKLNCEKIPGYNQALEQYKKEMVKWPGMDREEQGTEETFRRYVCIDYNNAMANNLVLSNFIMNLAGKVCGVQPLGFLSTEPTMAGYGKGILLGNWMILRTTARSMKILEISISSRSCFILINLTWNDNTRPSKGDIQSVKNLYPDVEFLALDEAGNLPPPPPRPNLPILPPPSIPKDPKKPPQPPPRPEAPPGLPTRPGISSKERPVVPSKPASLAASLTTLNTQPATTSKEKPTVPSKPASLLGTTQTPATSREPPVVPSKPASLRQTGV</sequence>
<organism evidence="3 4">
    <name type="scientific">Tothia fuscella</name>
    <dbReference type="NCBI Taxonomy" id="1048955"/>
    <lineage>
        <taxon>Eukaryota</taxon>
        <taxon>Fungi</taxon>
        <taxon>Dikarya</taxon>
        <taxon>Ascomycota</taxon>
        <taxon>Pezizomycotina</taxon>
        <taxon>Dothideomycetes</taxon>
        <taxon>Pleosporomycetidae</taxon>
        <taxon>Venturiales</taxon>
        <taxon>Cylindrosympodiaceae</taxon>
        <taxon>Tothia</taxon>
    </lineage>
</organism>
<feature type="region of interest" description="Disordered" evidence="1">
    <location>
        <begin position="384"/>
        <end position="502"/>
    </location>
</feature>
<dbReference type="Proteomes" id="UP000800235">
    <property type="component" value="Unassembled WGS sequence"/>
</dbReference>
<accession>A0A9P4NSJ3</accession>
<dbReference type="GO" id="GO:0006508">
    <property type="term" value="P:proteolysis"/>
    <property type="evidence" value="ECO:0007669"/>
    <property type="project" value="InterPro"/>
</dbReference>
<protein>
    <recommendedName>
        <fullName evidence="2">Peptidase M12A domain-containing protein</fullName>
    </recommendedName>
</protein>
<reference evidence="3" key="1">
    <citation type="journal article" date="2020" name="Stud. Mycol.">
        <title>101 Dothideomycetes genomes: a test case for predicting lifestyles and emergence of pathogens.</title>
        <authorList>
            <person name="Haridas S."/>
            <person name="Albert R."/>
            <person name="Binder M."/>
            <person name="Bloem J."/>
            <person name="Labutti K."/>
            <person name="Salamov A."/>
            <person name="Andreopoulos B."/>
            <person name="Baker S."/>
            <person name="Barry K."/>
            <person name="Bills G."/>
            <person name="Bluhm B."/>
            <person name="Cannon C."/>
            <person name="Castanera R."/>
            <person name="Culley D."/>
            <person name="Daum C."/>
            <person name="Ezra D."/>
            <person name="Gonzalez J."/>
            <person name="Henrissat B."/>
            <person name="Kuo A."/>
            <person name="Liang C."/>
            <person name="Lipzen A."/>
            <person name="Lutzoni F."/>
            <person name="Magnuson J."/>
            <person name="Mondo S."/>
            <person name="Nolan M."/>
            <person name="Ohm R."/>
            <person name="Pangilinan J."/>
            <person name="Park H.-J."/>
            <person name="Ramirez L."/>
            <person name="Alfaro M."/>
            <person name="Sun H."/>
            <person name="Tritt A."/>
            <person name="Yoshinaga Y."/>
            <person name="Zwiers L.-H."/>
            <person name="Turgeon B."/>
            <person name="Goodwin S."/>
            <person name="Spatafora J."/>
            <person name="Crous P."/>
            <person name="Grigoriev I."/>
        </authorList>
    </citation>
    <scope>NUCLEOTIDE SEQUENCE</scope>
    <source>
        <strain evidence="3">CBS 130266</strain>
    </source>
</reference>
<proteinExistence type="predicted"/>